<dbReference type="PANTHER" id="PTHR35038:SF8">
    <property type="entry name" value="C-TYPE POLYHEME CYTOCHROME OMCC"/>
    <property type="match status" value="1"/>
</dbReference>
<reference evidence="3" key="1">
    <citation type="submission" date="2018-06" db="EMBL/GenBank/DDBJ databases">
        <authorList>
            <person name="Zhirakovskaya E."/>
        </authorList>
    </citation>
    <scope>NUCLEOTIDE SEQUENCE</scope>
</reference>
<feature type="region of interest" description="Disordered" evidence="2">
    <location>
        <begin position="36"/>
        <end position="100"/>
    </location>
</feature>
<evidence type="ECO:0000256" key="1">
    <source>
        <dbReference type="ARBA" id="ARBA00022729"/>
    </source>
</evidence>
<dbReference type="AlphaFoldDB" id="A0A3B1DMS8"/>
<feature type="compositionally biased region" description="Low complexity" evidence="2">
    <location>
        <begin position="38"/>
        <end position="49"/>
    </location>
</feature>
<name>A0A3B1DMS8_9ZZZZ</name>
<evidence type="ECO:0008006" key="4">
    <source>
        <dbReference type="Google" id="ProtNLM"/>
    </source>
</evidence>
<protein>
    <recommendedName>
        <fullName evidence="4">Cytochrome c family protein</fullName>
    </recommendedName>
</protein>
<gene>
    <name evidence="3" type="ORF">MNBD_NITROSPINAE05-1240</name>
</gene>
<dbReference type="EMBL" id="UOGG01000230">
    <property type="protein sequence ID" value="VAX32975.1"/>
    <property type="molecule type" value="Genomic_DNA"/>
</dbReference>
<dbReference type="InterPro" id="IPR051829">
    <property type="entry name" value="Multiheme_Cytochr_ET"/>
</dbReference>
<dbReference type="PANTHER" id="PTHR35038">
    <property type="entry name" value="DISSIMILATORY SULFITE REDUCTASE SIRA"/>
    <property type="match status" value="1"/>
</dbReference>
<organism evidence="3">
    <name type="scientific">hydrothermal vent metagenome</name>
    <dbReference type="NCBI Taxonomy" id="652676"/>
    <lineage>
        <taxon>unclassified sequences</taxon>
        <taxon>metagenomes</taxon>
        <taxon>ecological metagenomes</taxon>
    </lineage>
</organism>
<dbReference type="GO" id="GO:0016491">
    <property type="term" value="F:oxidoreductase activity"/>
    <property type="evidence" value="ECO:0007669"/>
    <property type="project" value="TreeGrafter"/>
</dbReference>
<proteinExistence type="predicted"/>
<feature type="compositionally biased region" description="Basic and acidic residues" evidence="2">
    <location>
        <begin position="897"/>
        <end position="916"/>
    </location>
</feature>
<feature type="compositionally biased region" description="Pro residues" evidence="2">
    <location>
        <begin position="954"/>
        <end position="965"/>
    </location>
</feature>
<evidence type="ECO:0000313" key="3">
    <source>
        <dbReference type="EMBL" id="VAX32975.1"/>
    </source>
</evidence>
<evidence type="ECO:0000256" key="2">
    <source>
        <dbReference type="SAM" id="MobiDB-lite"/>
    </source>
</evidence>
<dbReference type="InterPro" id="IPR036280">
    <property type="entry name" value="Multihaem_cyt_sf"/>
</dbReference>
<sequence>MILKNKFWLIFLATVLPIGITASSLYGQMENAPLQSEAPANDDAINPAPELFQWPPPLEDSETAAEKMGTSESSFVEEAPPATYPKKIPPEPAPPKPVPEEKKIVKDLPTFSPKEKRMVKVPARPKRSVADAGDFRDPFFPVRGFQENSSAVLKPGITVDGLQFFSYADSDSFVEKYYRNSNFSMDKVFGKVTQINSHRGCLRCHTGIEEISADHKFKCTQCHGGNRRAKSLASAHKDMVPNPSDLEHAGKFCGKCHADQIEKVEQSQMASAEGMINITRYAWGAQAYGKINYSLRPNENETAFPPVDKKHAVDSFLQTKCLRCHLQAPAPHRAGDYRATGCAACHMVYGNDGLTLSQDRAIQSKKQNPYQENKTVFQRGNAANSLTSKRGYPVIHKFTSAIPSVQCEHCHNDNGIGNEFEGLLRKPSRPSATQSRVNTEKPLLYGSEHEFLTPDIHRQRGMHCIDCHGGNEIKGAPSSPELHSKVEILCEDCHGTHTKEPDEFLLVQSDPSAKKILDTVGRNPNLRKKIRAGNIILVNSKGTKMPHIKRDKNQWVLYSKVSGKKHVIPILKNIDPPPAHRIRKHMTQMECHACHARWSASDWGMHLIREDSPDLEEWKNWNFSDPTLQQLLTENPPATGKMLDWSTAKSTPTGIEGNWVDGVWWDVFTETSWQDMILGKNARGKYTIMKPRYQYFITDRTEGDPTNGKRARVPETVDGKPGLILVPHTPHTIRKSVRSCESCHENSLAMGLGDALKRTITDGKRFAREFNSKNRLLPQFQLKQVLTNKGLHLQTAVPSKESRFLLGKEIKTLQNKSAIYRIIRHLNLQHLKLPRLLARSEFPYDLRHKTNEKKFGLSSPVEDLYYDFNNNKFFASGTSLKDIIEKRLEEAAQTPEEPMRRQEEKPWMPQEIERPGEFAPGQEFTSERRNEQLETSAPVISEPSQNTGAWFPETTPPAAEPPSEPPTLDEEGNSILDFFQGIIKQEPPPPDPDDLEQQPFAE</sequence>
<keyword evidence="1" id="KW-0732">Signal</keyword>
<feature type="region of interest" description="Disordered" evidence="2">
    <location>
        <begin position="890"/>
        <end position="1002"/>
    </location>
</feature>
<dbReference type="SUPFAM" id="SSF48695">
    <property type="entry name" value="Multiheme cytochromes"/>
    <property type="match status" value="1"/>
</dbReference>
<dbReference type="Gene3D" id="1.10.780.10">
    <property type="entry name" value="Hydroxylamine Oxidoreductase, Chain A, domain 1"/>
    <property type="match status" value="1"/>
</dbReference>
<accession>A0A3B1DMS8</accession>